<sequence>MPRDRSLSPRRYDKRSQGESSRGDHQHHRSYRDNYRDDRDRKHRDDDRDDRDAKRRDHRDRDSGRYDSKHGRSSHAERKRSYDSDEDEAERRERKREKKEQERAARKAAKRAAKEEDEASAQRAMAAEALMYSAEDNPFNDADLSSKKRSRG</sequence>
<feature type="compositionally biased region" description="Basic and acidic residues" evidence="1">
    <location>
        <begin position="1"/>
        <end position="24"/>
    </location>
</feature>
<dbReference type="EMBL" id="CCYA01000389">
    <property type="protein sequence ID" value="CEH19440.1"/>
    <property type="molecule type" value="Genomic_DNA"/>
</dbReference>
<accession>A0A0P1BSE7</accession>
<evidence type="ECO:0000313" key="3">
    <source>
        <dbReference type="Proteomes" id="UP000054845"/>
    </source>
</evidence>
<organism evidence="2 3">
    <name type="scientific">Ceraceosorus bombacis</name>
    <dbReference type="NCBI Taxonomy" id="401625"/>
    <lineage>
        <taxon>Eukaryota</taxon>
        <taxon>Fungi</taxon>
        <taxon>Dikarya</taxon>
        <taxon>Basidiomycota</taxon>
        <taxon>Ustilaginomycotina</taxon>
        <taxon>Exobasidiomycetes</taxon>
        <taxon>Ceraceosorales</taxon>
        <taxon>Ceraceosoraceae</taxon>
        <taxon>Ceraceosorus</taxon>
    </lineage>
</organism>
<evidence type="ECO:0000313" key="2">
    <source>
        <dbReference type="EMBL" id="CEH19440.1"/>
    </source>
</evidence>
<name>A0A0P1BSE7_9BASI</name>
<reference evidence="2 3" key="1">
    <citation type="submission" date="2014-09" db="EMBL/GenBank/DDBJ databases">
        <authorList>
            <person name="Magalhaes I.L.F."/>
            <person name="Oliveira U."/>
            <person name="Santos F.R."/>
            <person name="Vidigal T.H.D.A."/>
            <person name="Brescovit A.D."/>
            <person name="Santos A.J."/>
        </authorList>
    </citation>
    <scope>NUCLEOTIDE SEQUENCE [LARGE SCALE GENOMIC DNA]</scope>
</reference>
<evidence type="ECO:0000256" key="1">
    <source>
        <dbReference type="SAM" id="MobiDB-lite"/>
    </source>
</evidence>
<protein>
    <submittedName>
        <fullName evidence="2">Uncharacterized protein</fullName>
    </submittedName>
</protein>
<keyword evidence="3" id="KW-1185">Reference proteome</keyword>
<feature type="compositionally biased region" description="Basic and acidic residues" evidence="1">
    <location>
        <begin position="31"/>
        <end position="83"/>
    </location>
</feature>
<dbReference type="Proteomes" id="UP000054845">
    <property type="component" value="Unassembled WGS sequence"/>
</dbReference>
<dbReference type="AlphaFoldDB" id="A0A0P1BSE7"/>
<proteinExistence type="predicted"/>
<dbReference type="STRING" id="401625.A0A0P1BSE7"/>
<feature type="region of interest" description="Disordered" evidence="1">
    <location>
        <begin position="1"/>
        <end position="152"/>
    </location>
</feature>